<evidence type="ECO:0008006" key="3">
    <source>
        <dbReference type="Google" id="ProtNLM"/>
    </source>
</evidence>
<keyword evidence="2" id="KW-1185">Reference proteome</keyword>
<dbReference type="InterPro" id="IPR025293">
    <property type="entry name" value="YfiR/HmsC-like"/>
</dbReference>
<protein>
    <recommendedName>
        <fullName evidence="3">DUF4154 domain-containing protein</fullName>
    </recommendedName>
</protein>
<accession>A0A7Y9R0U7</accession>
<dbReference type="EMBL" id="JACCFH010000001">
    <property type="protein sequence ID" value="NYG35122.1"/>
    <property type="molecule type" value="Genomic_DNA"/>
</dbReference>
<reference evidence="1 2" key="1">
    <citation type="submission" date="2020-07" db="EMBL/GenBank/DDBJ databases">
        <title>Genomic Encyclopedia of Archaeal and Bacterial Type Strains, Phase II (KMG-II): from individual species to whole genera.</title>
        <authorList>
            <person name="Goeker M."/>
        </authorList>
    </citation>
    <scope>NUCLEOTIDE SEQUENCE [LARGE SCALE GENOMIC DNA]</scope>
    <source>
        <strain evidence="1 2">DSM 21226</strain>
    </source>
</reference>
<evidence type="ECO:0000313" key="1">
    <source>
        <dbReference type="EMBL" id="NYG35122.1"/>
    </source>
</evidence>
<organism evidence="1 2">
    <name type="scientific">Sphaerotilus montanus</name>
    <dbReference type="NCBI Taxonomy" id="522889"/>
    <lineage>
        <taxon>Bacteria</taxon>
        <taxon>Pseudomonadati</taxon>
        <taxon>Pseudomonadota</taxon>
        <taxon>Betaproteobacteria</taxon>
        <taxon>Burkholderiales</taxon>
        <taxon>Sphaerotilaceae</taxon>
        <taxon>Sphaerotilus</taxon>
    </lineage>
</organism>
<dbReference type="Pfam" id="PF13689">
    <property type="entry name" value="DUF4154"/>
    <property type="match status" value="1"/>
</dbReference>
<proteinExistence type="predicted"/>
<comment type="caution">
    <text evidence="1">The sequence shown here is derived from an EMBL/GenBank/DDBJ whole genome shotgun (WGS) entry which is preliminary data.</text>
</comment>
<dbReference type="Proteomes" id="UP000518288">
    <property type="component" value="Unassembled WGS sequence"/>
</dbReference>
<dbReference type="AlphaFoldDB" id="A0A7Y9R0U7"/>
<gene>
    <name evidence="1" type="ORF">BDD16_004108</name>
</gene>
<dbReference type="RefSeq" id="WP_179635672.1">
    <property type="nucleotide sequence ID" value="NZ_CAXYYM010000048.1"/>
</dbReference>
<evidence type="ECO:0000313" key="2">
    <source>
        <dbReference type="Proteomes" id="UP000518288"/>
    </source>
</evidence>
<sequence>MTLLTGFVCTALAQGPATTEAAVKAGFVFNFGKFTEWPAGALPAGQIQLCLVGQDPQTVVGTAIEGRTLQGRVMNVKRNPRAEELKSCQIVYVTDPDERRQSEVLRAVRNQPVLTIGDVDGFAEMGGMIGLGATGGRVTFEINNEAAQAAALKFSSQLLRLATTVRGRTP</sequence>
<name>A0A7Y9R0U7_9BURK</name>